<reference evidence="8" key="1">
    <citation type="submission" date="2021-01" db="EMBL/GenBank/DDBJ databases">
        <authorList>
            <person name="Kaushik A."/>
        </authorList>
    </citation>
    <scope>NUCLEOTIDE SEQUENCE</scope>
    <source>
        <strain evidence="8">AG4-RS23</strain>
    </source>
</reference>
<proteinExistence type="inferred from homology"/>
<dbReference type="PANTHER" id="PTHR43817:SF1">
    <property type="entry name" value="HYDROLASE, FAMILY 43, PUTATIVE (AFU_ORTHOLOGUE AFUA_3G01660)-RELATED"/>
    <property type="match status" value="1"/>
</dbReference>
<comment type="similarity">
    <text evidence="1 5">Belongs to the glycosyl hydrolase 43 family.</text>
</comment>
<keyword evidence="4 5" id="KW-0326">Glycosidase</keyword>
<evidence type="ECO:0000256" key="3">
    <source>
        <dbReference type="ARBA" id="ARBA00022801"/>
    </source>
</evidence>
<dbReference type="Proteomes" id="UP000663861">
    <property type="component" value="Unassembled WGS sequence"/>
</dbReference>
<dbReference type="Gene3D" id="2.115.10.20">
    <property type="entry name" value="Glycosyl hydrolase domain, family 43"/>
    <property type="match status" value="1"/>
</dbReference>
<dbReference type="AlphaFoldDB" id="A0A8H3C368"/>
<dbReference type="GO" id="GO:0005975">
    <property type="term" value="P:carbohydrate metabolic process"/>
    <property type="evidence" value="ECO:0007669"/>
    <property type="project" value="InterPro"/>
</dbReference>
<dbReference type="InterPro" id="IPR023296">
    <property type="entry name" value="Glyco_hydro_beta-prop_sf"/>
</dbReference>
<comment type="caution">
    <text evidence="8">The sequence shown here is derived from an EMBL/GenBank/DDBJ whole genome shotgun (WGS) entry which is preliminary data.</text>
</comment>
<evidence type="ECO:0000256" key="1">
    <source>
        <dbReference type="ARBA" id="ARBA00009865"/>
    </source>
</evidence>
<evidence type="ECO:0000313" key="8">
    <source>
        <dbReference type="EMBL" id="CAE6473744.1"/>
    </source>
</evidence>
<feature type="region of interest" description="Disordered" evidence="6">
    <location>
        <begin position="326"/>
        <end position="348"/>
    </location>
</feature>
<evidence type="ECO:0000256" key="6">
    <source>
        <dbReference type="SAM" id="MobiDB-lite"/>
    </source>
</evidence>
<dbReference type="SUPFAM" id="SSF75005">
    <property type="entry name" value="Arabinanase/levansucrase/invertase"/>
    <property type="match status" value="1"/>
</dbReference>
<dbReference type="CDD" id="cd18820">
    <property type="entry name" value="GH43_LbAraf43-like"/>
    <property type="match status" value="1"/>
</dbReference>
<dbReference type="EMBL" id="CAJMWY010001704">
    <property type="protein sequence ID" value="CAE6473744.1"/>
    <property type="molecule type" value="Genomic_DNA"/>
</dbReference>
<feature type="signal peptide" evidence="7">
    <location>
        <begin position="1"/>
        <end position="19"/>
    </location>
</feature>
<evidence type="ECO:0000256" key="7">
    <source>
        <dbReference type="SAM" id="SignalP"/>
    </source>
</evidence>
<organism evidence="8 9">
    <name type="scientific">Rhizoctonia solani</name>
    <dbReference type="NCBI Taxonomy" id="456999"/>
    <lineage>
        <taxon>Eukaryota</taxon>
        <taxon>Fungi</taxon>
        <taxon>Dikarya</taxon>
        <taxon>Basidiomycota</taxon>
        <taxon>Agaricomycotina</taxon>
        <taxon>Agaricomycetes</taxon>
        <taxon>Cantharellales</taxon>
        <taxon>Ceratobasidiaceae</taxon>
        <taxon>Rhizoctonia</taxon>
    </lineage>
</organism>
<protein>
    <recommendedName>
        <fullName evidence="10">Glycoside hydrolase family 43 protein</fullName>
    </recommendedName>
</protein>
<feature type="chain" id="PRO_5034484707" description="Glycoside hydrolase family 43 protein" evidence="7">
    <location>
        <begin position="20"/>
        <end position="348"/>
    </location>
</feature>
<dbReference type="GO" id="GO:0004553">
    <property type="term" value="F:hydrolase activity, hydrolyzing O-glycosyl compounds"/>
    <property type="evidence" value="ECO:0007669"/>
    <property type="project" value="InterPro"/>
</dbReference>
<evidence type="ECO:0000313" key="9">
    <source>
        <dbReference type="Proteomes" id="UP000663861"/>
    </source>
</evidence>
<keyword evidence="3 5" id="KW-0378">Hydrolase</keyword>
<dbReference type="Pfam" id="PF04616">
    <property type="entry name" value="Glyco_hydro_43"/>
    <property type="match status" value="1"/>
</dbReference>
<evidence type="ECO:0000256" key="5">
    <source>
        <dbReference type="RuleBase" id="RU361187"/>
    </source>
</evidence>
<evidence type="ECO:0000256" key="2">
    <source>
        <dbReference type="ARBA" id="ARBA00022729"/>
    </source>
</evidence>
<evidence type="ECO:0008006" key="10">
    <source>
        <dbReference type="Google" id="ProtNLM"/>
    </source>
</evidence>
<accession>A0A8H3C368</accession>
<dbReference type="InterPro" id="IPR006710">
    <property type="entry name" value="Glyco_hydro_43"/>
</dbReference>
<sequence length="348" mass="38045">MKLLNVFTCLTAYALATYAFTNPLKTTDGSDPFMVYSNGYYYLTISGTKMDLVQVYSNGYYYLTTTTWSNIQITRATSMAGLKTATPKVIWSDLTPSRCCNIWAPEIHWITSENAWFVYYTAGTAGVDQQGIHVLKSSSSDLWASKWLYAGRVAIPNKDVWSIDATILNHSTGSYLVYSAYDSTVFQSDQCMYIAKLTSPTTVGNASKLSCPTNSWEKIVTGVNEGPAALYHGGRTWIVYSASHCSGTGYALGRLELTGSDPLSMSSWTKYNNGPIFQAANGNYAVGHNGFFTAPSGNIYNVYHASPSSAVTCDGNRRTMVQPVNWNSDGTPNLGTPRLLSENIPEPA</sequence>
<evidence type="ECO:0000256" key="4">
    <source>
        <dbReference type="ARBA" id="ARBA00023295"/>
    </source>
</evidence>
<dbReference type="PANTHER" id="PTHR43817">
    <property type="entry name" value="GLYCOSYL HYDROLASE"/>
    <property type="match status" value="1"/>
</dbReference>
<gene>
    <name evidence="8" type="ORF">RDB_LOCUS86936</name>
</gene>
<keyword evidence="2 7" id="KW-0732">Signal</keyword>
<name>A0A8H3C368_9AGAM</name>